<proteinExistence type="predicted"/>
<feature type="repeat" description="TPR" evidence="3">
    <location>
        <begin position="161"/>
        <end position="194"/>
    </location>
</feature>
<dbReference type="PROSITE" id="PS50005">
    <property type="entry name" value="TPR"/>
    <property type="match status" value="2"/>
</dbReference>
<evidence type="ECO:0000313" key="6">
    <source>
        <dbReference type="Proteomes" id="UP000683925"/>
    </source>
</evidence>
<evidence type="ECO:0000256" key="2">
    <source>
        <dbReference type="ARBA" id="ARBA00022803"/>
    </source>
</evidence>
<keyword evidence="1" id="KW-0677">Repeat</keyword>
<gene>
    <name evidence="5" type="ORF">POCTA_138.1.T1030126</name>
</gene>
<dbReference type="InterPro" id="IPR019734">
    <property type="entry name" value="TPR_rpt"/>
</dbReference>
<accession>A0A8S1WWH0</accession>
<evidence type="ECO:0008006" key="7">
    <source>
        <dbReference type="Google" id="ProtNLM"/>
    </source>
</evidence>
<evidence type="ECO:0000256" key="3">
    <source>
        <dbReference type="PROSITE-ProRule" id="PRU00339"/>
    </source>
</evidence>
<organism evidence="5 6">
    <name type="scientific">Paramecium octaurelia</name>
    <dbReference type="NCBI Taxonomy" id="43137"/>
    <lineage>
        <taxon>Eukaryota</taxon>
        <taxon>Sar</taxon>
        <taxon>Alveolata</taxon>
        <taxon>Ciliophora</taxon>
        <taxon>Intramacronucleata</taxon>
        <taxon>Oligohymenophorea</taxon>
        <taxon>Peniculida</taxon>
        <taxon>Parameciidae</taxon>
        <taxon>Paramecium</taxon>
    </lineage>
</organism>
<evidence type="ECO:0000256" key="4">
    <source>
        <dbReference type="SAM" id="Coils"/>
    </source>
</evidence>
<comment type="caution">
    <text evidence="5">The sequence shown here is derived from an EMBL/GenBank/DDBJ whole genome shotgun (WGS) entry which is preliminary data.</text>
</comment>
<dbReference type="Proteomes" id="UP000683925">
    <property type="component" value="Unassembled WGS sequence"/>
</dbReference>
<dbReference type="AlphaFoldDB" id="A0A8S1WWH0"/>
<keyword evidence="4" id="KW-0175">Coiled coil</keyword>
<dbReference type="Pfam" id="PF12895">
    <property type="entry name" value="ANAPC3"/>
    <property type="match status" value="1"/>
</dbReference>
<evidence type="ECO:0000256" key="1">
    <source>
        <dbReference type="ARBA" id="ARBA00022737"/>
    </source>
</evidence>
<protein>
    <recommendedName>
        <fullName evidence="7">Tetratricopeptide repeat protein</fullName>
    </recommendedName>
</protein>
<dbReference type="EMBL" id="CAJJDP010000103">
    <property type="protein sequence ID" value="CAD8192931.1"/>
    <property type="molecule type" value="Genomic_DNA"/>
</dbReference>
<dbReference type="OMA" id="NCQLNIF"/>
<reference evidence="5" key="1">
    <citation type="submission" date="2021-01" db="EMBL/GenBank/DDBJ databases">
        <authorList>
            <consortium name="Genoscope - CEA"/>
            <person name="William W."/>
        </authorList>
    </citation>
    <scope>NUCLEOTIDE SEQUENCE</scope>
</reference>
<dbReference type="SMART" id="SM00028">
    <property type="entry name" value="TPR"/>
    <property type="match status" value="9"/>
</dbReference>
<dbReference type="InterPro" id="IPR051685">
    <property type="entry name" value="Ycf3/AcsC/BcsC/TPR_MFPF"/>
</dbReference>
<dbReference type="OrthoDB" id="418911at2759"/>
<keyword evidence="2 3" id="KW-0802">TPR repeat</keyword>
<dbReference type="PANTHER" id="PTHR44943">
    <property type="entry name" value="CELLULOSE SYNTHASE OPERON PROTEIN C"/>
    <property type="match status" value="1"/>
</dbReference>
<feature type="repeat" description="TPR" evidence="3">
    <location>
        <begin position="229"/>
        <end position="262"/>
    </location>
</feature>
<dbReference type="Pfam" id="PF13181">
    <property type="entry name" value="TPR_8"/>
    <property type="match status" value="1"/>
</dbReference>
<sequence length="567" mass="66392">MLQQQKINFKCKSHQNENIQFCCLKKDCTEERMVCFLCLKKTEHLLHMDDVGKFEDVELVINNESRKLKEAITTSKYMFNQVQNSFKNLIRGLEDRVFGIEATINLMDLSEFQDTLSSSLIFEKIQLAIQQSIEPQIAKLRKTIEEVYQNCQLNIFTKKDEQILVLIGNYLFKQQAYQEAIKYYEECLSMNSKNEEALFGKAECLRVTQKFNLAIEFYQKVQSINQSNPQVYIQQGECLQYLHKFKSAIKCYDQALQINQTDFKSIYLKGYCLQAIQNFKQAKECFNQIIQAGSDEIYTLLAKSMLLTQQLELVKATQILDQILDNSPFNCNALYLKIECLILSENFQEALIACESIIQRYPKDTRVLFFKGSLLIQSQNFAEANKLIEELMEIDETLWIIQYLRALLLLQEDKMEQSLELLDNILAINPQNISALKQKALILNIKDPEQSTKFYDELQIKQQYELLPLILKGEFLYLTEKFEEAISTFNIILSQDPDFCQIQILKVQCLMELKNYQEAIDFCDKILDVYEENEIFKTIKNQALEKIENGDEQVEEEEVEQQEIDKV</sequence>
<feature type="coiled-coil region" evidence="4">
    <location>
        <begin position="513"/>
        <end position="560"/>
    </location>
</feature>
<dbReference type="Pfam" id="PF13432">
    <property type="entry name" value="TPR_16"/>
    <property type="match status" value="1"/>
</dbReference>
<dbReference type="PANTHER" id="PTHR44943:SF4">
    <property type="entry name" value="TPR REPEAT-CONTAINING PROTEIN MJ0798"/>
    <property type="match status" value="1"/>
</dbReference>
<evidence type="ECO:0000313" key="5">
    <source>
        <dbReference type="EMBL" id="CAD8192931.1"/>
    </source>
</evidence>
<name>A0A8S1WWH0_PAROT</name>
<keyword evidence="6" id="KW-1185">Reference proteome</keyword>